<dbReference type="KEGG" id="bpt:Bpet0935"/>
<evidence type="ECO:0000313" key="1">
    <source>
        <dbReference type="EMBL" id="CAP41267.1"/>
    </source>
</evidence>
<dbReference type="AlphaFoldDB" id="A9I8N1"/>
<proteinExistence type="predicted"/>
<protein>
    <recommendedName>
        <fullName evidence="3">DUF2946 domain-containing protein</fullName>
    </recommendedName>
</protein>
<keyword evidence="2" id="KW-1185">Reference proteome</keyword>
<dbReference type="Pfam" id="PF11161">
    <property type="entry name" value="DUF2944"/>
    <property type="match status" value="1"/>
</dbReference>
<dbReference type="GO" id="GO:0016787">
    <property type="term" value="F:hydrolase activity"/>
    <property type="evidence" value="ECO:0007669"/>
    <property type="project" value="UniProtKB-KW"/>
</dbReference>
<dbReference type="STRING" id="94624.Bpet0935"/>
<gene>
    <name evidence="1" type="ordered locus">Bpet0935</name>
</gene>
<evidence type="ECO:0000313" key="2">
    <source>
        <dbReference type="Proteomes" id="UP000001225"/>
    </source>
</evidence>
<name>A9I8N1_BORPD</name>
<evidence type="ECO:0008006" key="3">
    <source>
        <dbReference type="Google" id="ProtNLM"/>
    </source>
</evidence>
<dbReference type="eggNOG" id="ENOG5032RXQ">
    <property type="taxonomic scope" value="Bacteria"/>
</dbReference>
<dbReference type="Proteomes" id="UP000001225">
    <property type="component" value="Chromosome"/>
</dbReference>
<organism evidence="1 2">
    <name type="scientific">Bordetella petrii (strain ATCC BAA-461 / DSM 12804 / CCUG 43448 / CIP 107267 / Se-1111R)</name>
    <dbReference type="NCBI Taxonomy" id="340100"/>
    <lineage>
        <taxon>Bacteria</taxon>
        <taxon>Pseudomonadati</taxon>
        <taxon>Pseudomonadota</taxon>
        <taxon>Betaproteobacteria</taxon>
        <taxon>Burkholderiales</taxon>
        <taxon>Alcaligenaceae</taxon>
        <taxon>Bordetella</taxon>
    </lineage>
</organism>
<sequence length="195" mass="21005">MDSSVRAALAKWPDVPAVYGWLSLDERGRWRLHPVGDATGGGPGESIENTQILDFIGRNYDHDDAGRWFFQNGPQRVYVRLDAAPFLLRRADDGVGLVTHTGRTVRAVTAWLLDDTGRLYAQTDAGPAMVEGRELPALLDSLRDVQGRPLADALESAAAGISVSHPALAAPAPLYLDVAQADIPARLAFVANPRA</sequence>
<reference evidence="1 2" key="1">
    <citation type="journal article" date="2008" name="BMC Genomics">
        <title>The missing link: Bordetella petrii is endowed with both the metabolic versatility of environmental bacteria and virulence traits of pathogenic Bordetellae.</title>
        <authorList>
            <person name="Gross R."/>
            <person name="Guzman C.A."/>
            <person name="Sebaihia M."/>
            <person name="Martins Dos Santos V.A."/>
            <person name="Pieper D.H."/>
            <person name="Koebnik R."/>
            <person name="Lechner M."/>
            <person name="Bartels D."/>
            <person name="Buhrmester J."/>
            <person name="Choudhuri J.V."/>
            <person name="Ebensen T."/>
            <person name="Gaigalat L."/>
            <person name="Herrmann S."/>
            <person name="Khachane A.N."/>
            <person name="Larisch C."/>
            <person name="Link S."/>
            <person name="Linke B."/>
            <person name="Meyer F."/>
            <person name="Mormann S."/>
            <person name="Nakunst D."/>
            <person name="Rueckert C."/>
            <person name="Schneiker-Bekel S."/>
            <person name="Schulze K."/>
            <person name="Vorhoelter F.J."/>
            <person name="Yevsa T."/>
            <person name="Engle J.T."/>
            <person name="Goldman W.E."/>
            <person name="Puehler A."/>
            <person name="Goebel U.B."/>
            <person name="Goesmann A."/>
            <person name="Bloecker H."/>
            <person name="Kaiser O."/>
            <person name="Martinez-Arias R."/>
        </authorList>
    </citation>
    <scope>NUCLEOTIDE SEQUENCE [LARGE SCALE GENOMIC DNA]</scope>
    <source>
        <strain evidence="2">ATCC BAA-461 / DSM 12804 / CCUG 43448 / CIP 107267 / Se-1111R</strain>
    </source>
</reference>
<dbReference type="InterPro" id="IPR021332">
    <property type="entry name" value="DUF2944"/>
</dbReference>
<accession>A9I8N1</accession>
<dbReference type="EMBL" id="AM902716">
    <property type="protein sequence ID" value="CAP41267.1"/>
    <property type="molecule type" value="Genomic_DNA"/>
</dbReference>
<keyword evidence="1" id="KW-0378">Hydrolase</keyword>